<comment type="caution">
    <text evidence="3">The sequence shown here is derived from an EMBL/GenBank/DDBJ whole genome shotgun (WGS) entry which is preliminary data.</text>
</comment>
<dbReference type="Pfam" id="PF02720">
    <property type="entry name" value="DUF222"/>
    <property type="match status" value="1"/>
</dbReference>
<reference evidence="3 4" key="1">
    <citation type="submission" date="2017-11" db="EMBL/GenBank/DDBJ databases">
        <title>Genomic Encyclopedia of Archaeal and Bacterial Type Strains, Phase II (KMG-II): From Individual Species to Whole Genera.</title>
        <authorList>
            <person name="Goeker M."/>
        </authorList>
    </citation>
    <scope>NUCLEOTIDE SEQUENCE [LARGE SCALE GENOMIC DNA]</scope>
    <source>
        <strain evidence="3 4">DSM 27393</strain>
    </source>
</reference>
<name>A0A2M9CIQ9_9MICO</name>
<evidence type="ECO:0000256" key="1">
    <source>
        <dbReference type="SAM" id="MobiDB-lite"/>
    </source>
</evidence>
<evidence type="ECO:0000259" key="2">
    <source>
        <dbReference type="SMART" id="SM00507"/>
    </source>
</evidence>
<gene>
    <name evidence="3" type="ORF">CLV46_1369</name>
</gene>
<protein>
    <submittedName>
        <fullName evidence="3">Uncharacterized protein DUF222</fullName>
    </submittedName>
</protein>
<evidence type="ECO:0000313" key="3">
    <source>
        <dbReference type="EMBL" id="PJJ71816.1"/>
    </source>
</evidence>
<dbReference type="EMBL" id="PGFF01000001">
    <property type="protein sequence ID" value="PJJ71816.1"/>
    <property type="molecule type" value="Genomic_DNA"/>
</dbReference>
<dbReference type="CDD" id="cd00085">
    <property type="entry name" value="HNHc"/>
    <property type="match status" value="1"/>
</dbReference>
<evidence type="ECO:0000313" key="4">
    <source>
        <dbReference type="Proteomes" id="UP000228758"/>
    </source>
</evidence>
<dbReference type="Gene3D" id="1.10.30.50">
    <property type="match status" value="1"/>
</dbReference>
<dbReference type="InterPro" id="IPR003870">
    <property type="entry name" value="DUF222"/>
</dbReference>
<dbReference type="RefSeq" id="WP_170028542.1">
    <property type="nucleotide sequence ID" value="NZ_PGFF01000001.1"/>
</dbReference>
<keyword evidence="4" id="KW-1185">Reference proteome</keyword>
<feature type="region of interest" description="Disordered" evidence="1">
    <location>
        <begin position="415"/>
        <end position="437"/>
    </location>
</feature>
<sequence length="458" mass="50729">MEQSSTAVADPPPTPAARALAERFELAEDLQLIDRSVNIAAAARMTMVERLRVSCGAPSASDGVRFRPQGDLEWRSLRAEIAALLTITERAAEHLLQTGWALHDHLPGTLALFHDGSISERHAHTMAHHTNGLTAQQIRELEEQALQVAPRLNPARFETRVRMLRQKITAEVAAERHREAAKARHVSVQHVDDQMAWLTAYLPAVEATAILNRLENTATGLRNDPEEERTRNQLMADTLTELLLTGHATGTAGITATVHLTVPALTLLGHTTDPAILDGFGPIDIDTARRLTADAPSFTRILTHPETGAMLSLGRTRYRPTAAMRDWLRLRDGTCRAPGCGRHADRCDLDHTTDWAHGGTTDHDNLAHLCRHHHTLKHHTPWELRAGPAPGVLEWVSPLGYIHTTDPFLEYGTPPPEAAVDATPDTDDLERLPPDPDREWYETEWQRIIRTTYAPSAA</sequence>
<organism evidence="3 4">
    <name type="scientific">Diaminobutyricimonas aerilata</name>
    <dbReference type="NCBI Taxonomy" id="1162967"/>
    <lineage>
        <taxon>Bacteria</taxon>
        <taxon>Bacillati</taxon>
        <taxon>Actinomycetota</taxon>
        <taxon>Actinomycetes</taxon>
        <taxon>Micrococcales</taxon>
        <taxon>Microbacteriaceae</taxon>
        <taxon>Diaminobutyricimonas</taxon>
    </lineage>
</organism>
<dbReference type="AlphaFoldDB" id="A0A2M9CIQ9"/>
<accession>A0A2M9CIQ9</accession>
<dbReference type="SMART" id="SM00507">
    <property type="entry name" value="HNHc"/>
    <property type="match status" value="1"/>
</dbReference>
<dbReference type="Proteomes" id="UP000228758">
    <property type="component" value="Unassembled WGS sequence"/>
</dbReference>
<dbReference type="InterPro" id="IPR003615">
    <property type="entry name" value="HNH_nuc"/>
</dbReference>
<proteinExistence type="predicted"/>
<feature type="domain" description="HNH nuclease" evidence="2">
    <location>
        <begin position="323"/>
        <end position="375"/>
    </location>
</feature>